<gene>
    <name evidence="2" type="ORF">I79_015527</name>
</gene>
<evidence type="ECO:0000313" key="3">
    <source>
        <dbReference type="Proteomes" id="UP000001075"/>
    </source>
</evidence>
<feature type="region of interest" description="Disordered" evidence="1">
    <location>
        <begin position="1"/>
        <end position="30"/>
    </location>
</feature>
<proteinExistence type="predicted"/>
<evidence type="ECO:0000313" key="2">
    <source>
        <dbReference type="EMBL" id="EGW09185.1"/>
    </source>
</evidence>
<organism evidence="2 3">
    <name type="scientific">Cricetulus griseus</name>
    <name type="common">Chinese hamster</name>
    <name type="synonym">Cricetulus barabensis griseus</name>
    <dbReference type="NCBI Taxonomy" id="10029"/>
    <lineage>
        <taxon>Eukaryota</taxon>
        <taxon>Metazoa</taxon>
        <taxon>Chordata</taxon>
        <taxon>Craniata</taxon>
        <taxon>Vertebrata</taxon>
        <taxon>Euteleostomi</taxon>
        <taxon>Mammalia</taxon>
        <taxon>Eutheria</taxon>
        <taxon>Euarchontoglires</taxon>
        <taxon>Glires</taxon>
        <taxon>Rodentia</taxon>
        <taxon>Myomorpha</taxon>
        <taxon>Muroidea</taxon>
        <taxon>Cricetidae</taxon>
        <taxon>Cricetinae</taxon>
        <taxon>Cricetulus</taxon>
    </lineage>
</organism>
<protein>
    <submittedName>
        <fullName evidence="2">Uncharacterized protein</fullName>
    </submittedName>
</protein>
<name>G3HX12_CRIGR</name>
<evidence type="ECO:0000256" key="1">
    <source>
        <dbReference type="SAM" id="MobiDB-lite"/>
    </source>
</evidence>
<sequence length="68" mass="7454">MGTGPKSNFAHRWQSRFSRDKPSSGASGYPLLKATEFHQVAWDGADTRLQGSGHPRPPYSKVVARPTS</sequence>
<accession>G3HX12</accession>
<feature type="region of interest" description="Disordered" evidence="1">
    <location>
        <begin position="45"/>
        <end position="68"/>
    </location>
</feature>
<dbReference type="InParanoid" id="G3HX12"/>
<reference evidence="3" key="1">
    <citation type="journal article" date="2011" name="Nat. Biotechnol.">
        <title>The genomic sequence of the Chinese hamster ovary (CHO)-K1 cell line.</title>
        <authorList>
            <person name="Xu X."/>
            <person name="Nagarajan H."/>
            <person name="Lewis N.E."/>
            <person name="Pan S."/>
            <person name="Cai Z."/>
            <person name="Liu X."/>
            <person name="Chen W."/>
            <person name="Xie M."/>
            <person name="Wang W."/>
            <person name="Hammond S."/>
            <person name="Andersen M.R."/>
            <person name="Neff N."/>
            <person name="Passarelli B."/>
            <person name="Koh W."/>
            <person name="Fan H.C."/>
            <person name="Wang J."/>
            <person name="Gui Y."/>
            <person name="Lee K.H."/>
            <person name="Betenbaugh M.J."/>
            <person name="Quake S.R."/>
            <person name="Famili I."/>
            <person name="Palsson B.O."/>
            <person name="Wang J."/>
        </authorList>
    </citation>
    <scope>NUCLEOTIDE SEQUENCE [LARGE SCALE GENOMIC DNA]</scope>
    <source>
        <strain evidence="3">CHO K1 cell line</strain>
    </source>
</reference>
<dbReference type="AlphaFoldDB" id="G3HX12"/>
<dbReference type="Proteomes" id="UP000001075">
    <property type="component" value="Unassembled WGS sequence"/>
</dbReference>
<dbReference type="EMBL" id="JH000849">
    <property type="protein sequence ID" value="EGW09185.1"/>
    <property type="molecule type" value="Genomic_DNA"/>
</dbReference>